<keyword evidence="3" id="KW-1185">Reference proteome</keyword>
<accession>A0ABV3Z4L7</accession>
<dbReference type="Pfam" id="PF00685">
    <property type="entry name" value="Sulfotransfer_1"/>
    <property type="match status" value="1"/>
</dbReference>
<dbReference type="Proteomes" id="UP001560685">
    <property type="component" value="Unassembled WGS sequence"/>
</dbReference>
<organism evidence="2 3">
    <name type="scientific">Hyphococcus lacteus</name>
    <dbReference type="NCBI Taxonomy" id="3143536"/>
    <lineage>
        <taxon>Bacteria</taxon>
        <taxon>Pseudomonadati</taxon>
        <taxon>Pseudomonadota</taxon>
        <taxon>Alphaproteobacteria</taxon>
        <taxon>Parvularculales</taxon>
        <taxon>Parvularculaceae</taxon>
        <taxon>Hyphococcus</taxon>
    </lineage>
</organism>
<dbReference type="Gene3D" id="3.40.50.300">
    <property type="entry name" value="P-loop containing nucleotide triphosphate hydrolases"/>
    <property type="match status" value="1"/>
</dbReference>
<dbReference type="InterPro" id="IPR000863">
    <property type="entry name" value="Sulfotransferase_dom"/>
</dbReference>
<evidence type="ECO:0000313" key="2">
    <source>
        <dbReference type="EMBL" id="MEX6633483.1"/>
    </source>
</evidence>
<comment type="caution">
    <text evidence="2">The sequence shown here is derived from an EMBL/GenBank/DDBJ whole genome shotgun (WGS) entry which is preliminary data.</text>
</comment>
<evidence type="ECO:0000313" key="3">
    <source>
        <dbReference type="Proteomes" id="UP001560685"/>
    </source>
</evidence>
<gene>
    <name evidence="2" type="ORF">ABFZ84_07965</name>
</gene>
<proteinExistence type="predicted"/>
<evidence type="ECO:0000259" key="1">
    <source>
        <dbReference type="Pfam" id="PF00685"/>
    </source>
</evidence>
<dbReference type="SUPFAM" id="SSF52540">
    <property type="entry name" value="P-loop containing nucleoside triphosphate hydrolases"/>
    <property type="match status" value="1"/>
</dbReference>
<dbReference type="EMBL" id="JBEHZE010000001">
    <property type="protein sequence ID" value="MEX6633483.1"/>
    <property type="molecule type" value="Genomic_DNA"/>
</dbReference>
<dbReference type="InterPro" id="IPR027417">
    <property type="entry name" value="P-loop_NTPase"/>
</dbReference>
<sequence>MEHRALIFTVHKAASLGVYDVMRRIARKEGWPLHSANIRTPNLQEPEKPGDENFYHQLGGKTGLVGPVRYPVLIPDDARASDRFILHLRDPRDVLVSMFFSYVYSHPGVDEEWRQRQIERGVDEFVRSESKSLIKRYDLYANEYLSLPNLTFLRYEEFIADRPSWLEKLLNGLGVKDGLKRYRRLANDNPAAKVKREDKTRHIRKATPGDFREKLSPETIARLNSDWSDILKTLGYED</sequence>
<protein>
    <submittedName>
        <fullName evidence="2">Sulfotransferase domain-containing protein</fullName>
    </submittedName>
</protein>
<name>A0ABV3Z4L7_9PROT</name>
<reference evidence="2 3" key="1">
    <citation type="submission" date="2024-05" db="EMBL/GenBank/DDBJ databases">
        <title>Three bacterial strains, DH-69, EH-24, and ECK-19 isolated from coastal sediments.</title>
        <authorList>
            <person name="Ye Y.-Q."/>
            <person name="Du Z.-J."/>
        </authorList>
    </citation>
    <scope>NUCLEOTIDE SEQUENCE [LARGE SCALE GENOMIC DNA]</scope>
    <source>
        <strain evidence="2 3">ECK-19</strain>
    </source>
</reference>
<feature type="domain" description="Sulfotransferase" evidence="1">
    <location>
        <begin position="83"/>
        <end position="225"/>
    </location>
</feature>
<dbReference type="RefSeq" id="WP_369313445.1">
    <property type="nucleotide sequence ID" value="NZ_JBEHZE010000001.1"/>
</dbReference>